<sequence length="62" mass="6851">MWRELWTASEAMSDPHATEVSAERTCRWGCLVSPTEGIGGAHRRREEGKPPGGLHIPKVSTH</sequence>
<feature type="region of interest" description="Disordered" evidence="1">
    <location>
        <begin position="37"/>
        <end position="62"/>
    </location>
</feature>
<comment type="caution">
    <text evidence="2">The sequence shown here is derived from an EMBL/GenBank/DDBJ whole genome shotgun (WGS) entry which is preliminary data.</text>
</comment>
<protein>
    <submittedName>
        <fullName evidence="2">Uncharacterized protein</fullName>
    </submittedName>
</protein>
<dbReference type="Proteomes" id="UP000010988">
    <property type="component" value="Unassembled WGS sequence"/>
</dbReference>
<evidence type="ECO:0000313" key="2">
    <source>
        <dbReference type="EMBL" id="GAC49663.1"/>
    </source>
</evidence>
<keyword evidence="3" id="KW-1185">Reference proteome</keyword>
<proteinExistence type="predicted"/>
<accession>L7KPM9</accession>
<feature type="region of interest" description="Disordered" evidence="1">
    <location>
        <begin position="1"/>
        <end position="20"/>
    </location>
</feature>
<evidence type="ECO:0000256" key="1">
    <source>
        <dbReference type="SAM" id="MobiDB-lite"/>
    </source>
</evidence>
<dbReference type="STRING" id="1220583.GOACH_16_00440"/>
<dbReference type="EMBL" id="BANR01000016">
    <property type="protein sequence ID" value="GAC49663.1"/>
    <property type="molecule type" value="Genomic_DNA"/>
</dbReference>
<reference evidence="2 3" key="1">
    <citation type="submission" date="2012-12" db="EMBL/GenBank/DDBJ databases">
        <title>Whole genome shotgun sequence of Gordonia aichiensis NBRC 108223.</title>
        <authorList>
            <person name="Isaki-Nakamura S."/>
            <person name="Hosoyama A."/>
            <person name="Tsuchikane K."/>
            <person name="Ando Y."/>
            <person name="Baba S."/>
            <person name="Ohji S."/>
            <person name="Hamada M."/>
            <person name="Tamura T."/>
            <person name="Yamazoe A."/>
            <person name="Yamazaki S."/>
            <person name="Fujita N."/>
        </authorList>
    </citation>
    <scope>NUCLEOTIDE SEQUENCE [LARGE SCALE GENOMIC DNA]</scope>
    <source>
        <strain evidence="2 3">NBRC 108223</strain>
    </source>
</reference>
<organism evidence="2 3">
    <name type="scientific">Gordonia aichiensis NBRC 108223</name>
    <dbReference type="NCBI Taxonomy" id="1220583"/>
    <lineage>
        <taxon>Bacteria</taxon>
        <taxon>Bacillati</taxon>
        <taxon>Actinomycetota</taxon>
        <taxon>Actinomycetes</taxon>
        <taxon>Mycobacteriales</taxon>
        <taxon>Gordoniaceae</taxon>
        <taxon>Gordonia</taxon>
    </lineage>
</organism>
<dbReference type="AlphaFoldDB" id="L7KPM9"/>
<evidence type="ECO:0000313" key="3">
    <source>
        <dbReference type="Proteomes" id="UP000010988"/>
    </source>
</evidence>
<gene>
    <name evidence="2" type="ORF">GOACH_16_00440</name>
</gene>
<name>L7KPM9_9ACTN</name>